<dbReference type="AlphaFoldDB" id="A0A9P5U658"/>
<gene>
    <name evidence="2" type="ORF">BDP27DRAFT_1421872</name>
</gene>
<evidence type="ECO:0000313" key="2">
    <source>
        <dbReference type="EMBL" id="KAF9068520.1"/>
    </source>
</evidence>
<protein>
    <submittedName>
        <fullName evidence="2">Uncharacterized protein</fullName>
    </submittedName>
</protein>
<accession>A0A9P5U658</accession>
<feature type="compositionally biased region" description="Basic and acidic residues" evidence="1">
    <location>
        <begin position="956"/>
        <end position="968"/>
    </location>
</feature>
<feature type="region of interest" description="Disordered" evidence="1">
    <location>
        <begin position="787"/>
        <end position="1022"/>
    </location>
</feature>
<name>A0A9P5U658_9AGAR</name>
<dbReference type="EMBL" id="JADNRY010000060">
    <property type="protein sequence ID" value="KAF9068520.1"/>
    <property type="molecule type" value="Genomic_DNA"/>
</dbReference>
<organism evidence="2 3">
    <name type="scientific">Rhodocollybia butyracea</name>
    <dbReference type="NCBI Taxonomy" id="206335"/>
    <lineage>
        <taxon>Eukaryota</taxon>
        <taxon>Fungi</taxon>
        <taxon>Dikarya</taxon>
        <taxon>Basidiomycota</taxon>
        <taxon>Agaricomycotina</taxon>
        <taxon>Agaricomycetes</taxon>
        <taxon>Agaricomycetidae</taxon>
        <taxon>Agaricales</taxon>
        <taxon>Marasmiineae</taxon>
        <taxon>Omphalotaceae</taxon>
        <taxon>Rhodocollybia</taxon>
    </lineage>
</organism>
<sequence>MSFTEDDTSKYLSEYLTAIWADLEPDPALVSVQCCAVLLERNSDLRGLVEKACIEKDSNILKDTDLPRHPRQMIYNLEQFRVVFKFLETMRVPMEKIVDGTAFENLPRWNLKAPLAVDNPDVAEHIKKLNIHSKYPESEPLLLIHENGSFQSDPELNERLEQIFSPTRNALLVNSSGTGKTRLLYEGLCKHWGLFFTAVVDSYGLGSTDVYGTFEDLRLSRLPTPVLVGDAAVYNSEASLQNQGVARRAFSETLLARLLVFKLFVNSMAKGEIEEIHKTRWFLAQIQPLLFGGKYGSLMAALSWSPASDSLLADCISQCLEDIAVVFSRKSMNPHIFVVLDEANAMAGSLVHAFRDTHGPHPVLNKILETWNSHLRNKPFTIVVAGTDIPRMYFREDGWSQWHWISCTGAFTNINDQQRYILKFLPGTLVDSPSGQHLLHRKWVWLRGRHRFTAAFISTLVENGFQSPHYLMNTYLRQFTGFWPTDADEFLRTEVPRRCPEFDGLPLSQLDHLSLDILCVSMGFGHFIDNKMATISAEEPLVLVATAQWLSEKSLLVPDLDNFLSSFHFSDEPLVYKSDYLALATALCFKAPHLICDIFSFSTSSLPVWASQHARLVALRGRGESARETVVEYSPRIASQLVFTASHAAEDATTLYFILRLEDYTRCWVALRAVPDDDDDTAHIATIQGIGNGMTSTDLLAEDDTSNEGVLEEALRTLPDRHPEIGLLRVLVSLHDKINLEELEFDTSDTYPVVSFNIPMIRDAMKNVSQKDVLSGLVVSIISDIGQHRPPETESEPSVSYRPPTEELSAEASTLTVPSRRTKTSTSSKRRFKPSPRETSPLIATATRSTKRKAVPDVDSEPPSTGSRGRLSGPSAESSGTAISSRARRRGSATRQSTISQSMNEAAEESDIGRTLRGATTRTTRPSSSVAGAKRSRLGDDDNSPSAVTRLSIKKSKGDIHSVDEGAPSHKSTIKSTQDRSGPNATRSSPRKILKSSSAADIAPKSTGGRSTEVNPRQGDVLPPCQNVYYII</sequence>
<evidence type="ECO:0000313" key="3">
    <source>
        <dbReference type="Proteomes" id="UP000772434"/>
    </source>
</evidence>
<feature type="compositionally biased region" description="Low complexity" evidence="1">
    <location>
        <begin position="913"/>
        <end position="925"/>
    </location>
</feature>
<keyword evidence="3" id="KW-1185">Reference proteome</keyword>
<evidence type="ECO:0000256" key="1">
    <source>
        <dbReference type="SAM" id="MobiDB-lite"/>
    </source>
</evidence>
<reference evidence="2" key="1">
    <citation type="submission" date="2020-11" db="EMBL/GenBank/DDBJ databases">
        <authorList>
            <consortium name="DOE Joint Genome Institute"/>
            <person name="Ahrendt S."/>
            <person name="Riley R."/>
            <person name="Andreopoulos W."/>
            <person name="Labutti K."/>
            <person name="Pangilinan J."/>
            <person name="Ruiz-Duenas F.J."/>
            <person name="Barrasa J.M."/>
            <person name="Sanchez-Garcia M."/>
            <person name="Camarero S."/>
            <person name="Miyauchi S."/>
            <person name="Serrano A."/>
            <person name="Linde D."/>
            <person name="Babiker R."/>
            <person name="Drula E."/>
            <person name="Ayuso-Fernandez I."/>
            <person name="Pacheco R."/>
            <person name="Padilla G."/>
            <person name="Ferreira P."/>
            <person name="Barriuso J."/>
            <person name="Kellner H."/>
            <person name="Castanera R."/>
            <person name="Alfaro M."/>
            <person name="Ramirez L."/>
            <person name="Pisabarro A.G."/>
            <person name="Kuo A."/>
            <person name="Tritt A."/>
            <person name="Lipzen A."/>
            <person name="He G."/>
            <person name="Yan M."/>
            <person name="Ng V."/>
            <person name="Cullen D."/>
            <person name="Martin F."/>
            <person name="Rosso M.-N."/>
            <person name="Henrissat B."/>
            <person name="Hibbett D."/>
            <person name="Martinez A.T."/>
            <person name="Grigoriev I.V."/>
        </authorList>
    </citation>
    <scope>NUCLEOTIDE SEQUENCE</scope>
    <source>
        <strain evidence="2">AH 40177</strain>
    </source>
</reference>
<feature type="compositionally biased region" description="Polar residues" evidence="1">
    <location>
        <begin position="970"/>
        <end position="988"/>
    </location>
</feature>
<dbReference type="Proteomes" id="UP000772434">
    <property type="component" value="Unassembled WGS sequence"/>
</dbReference>
<dbReference type="OrthoDB" id="2393824at2759"/>
<proteinExistence type="predicted"/>
<feature type="compositionally biased region" description="Basic residues" evidence="1">
    <location>
        <begin position="820"/>
        <end position="834"/>
    </location>
</feature>
<comment type="caution">
    <text evidence="2">The sequence shown here is derived from an EMBL/GenBank/DDBJ whole genome shotgun (WGS) entry which is preliminary data.</text>
</comment>